<organism evidence="2 3">
    <name type="scientific">Paenibacillus filicis</name>
    <dbReference type="NCBI Taxonomy" id="669464"/>
    <lineage>
        <taxon>Bacteria</taxon>
        <taxon>Bacillati</taxon>
        <taxon>Bacillota</taxon>
        <taxon>Bacilli</taxon>
        <taxon>Bacillales</taxon>
        <taxon>Paenibacillaceae</taxon>
        <taxon>Paenibacillus</taxon>
    </lineage>
</organism>
<accession>A0ABU9DHA7</accession>
<gene>
    <name evidence="2" type="ORF">WMW72_06940</name>
</gene>
<comment type="caution">
    <text evidence="2">The sequence shown here is derived from an EMBL/GenBank/DDBJ whole genome shotgun (WGS) entry which is preliminary data.</text>
</comment>
<evidence type="ECO:0000256" key="1">
    <source>
        <dbReference type="SAM" id="SignalP"/>
    </source>
</evidence>
<feature type="chain" id="PRO_5045452714" description="Lipoprotein" evidence="1">
    <location>
        <begin position="26"/>
        <end position="192"/>
    </location>
</feature>
<dbReference type="Proteomes" id="UP001469365">
    <property type="component" value="Unassembled WGS sequence"/>
</dbReference>
<dbReference type="RefSeq" id="WP_341414706.1">
    <property type="nucleotide sequence ID" value="NZ_JBBPCC010000003.1"/>
</dbReference>
<sequence>MKRVVSGLTLAVAAALLVASCTPNKDMPLSSSAAQKEKEPAASEPLVAPQGYQMAETKSFRFAVPQDWQITAGESQEALIFHKDGVQVGETEVSDWLDAKTWRSLMPNHTDKKDFREITDFVALKDVDARLYSVELIHTKPAAQNDPNWSLRETRWYIAMKERGISYGFYFEKGRVDEAVVKTILGSFRVKE</sequence>
<proteinExistence type="predicted"/>
<dbReference type="PROSITE" id="PS51257">
    <property type="entry name" value="PROKAR_LIPOPROTEIN"/>
    <property type="match status" value="1"/>
</dbReference>
<evidence type="ECO:0000313" key="2">
    <source>
        <dbReference type="EMBL" id="MEK8127651.1"/>
    </source>
</evidence>
<evidence type="ECO:0008006" key="4">
    <source>
        <dbReference type="Google" id="ProtNLM"/>
    </source>
</evidence>
<reference evidence="2 3" key="1">
    <citation type="submission" date="2024-04" db="EMBL/GenBank/DDBJ databases">
        <title>draft genome sequnece of Paenibacillus filicis.</title>
        <authorList>
            <person name="Kim D.-U."/>
        </authorList>
    </citation>
    <scope>NUCLEOTIDE SEQUENCE [LARGE SCALE GENOMIC DNA]</scope>
    <source>
        <strain evidence="2 3">KACC14197</strain>
    </source>
</reference>
<protein>
    <recommendedName>
        <fullName evidence="4">Lipoprotein</fullName>
    </recommendedName>
</protein>
<feature type="signal peptide" evidence="1">
    <location>
        <begin position="1"/>
        <end position="25"/>
    </location>
</feature>
<dbReference type="EMBL" id="JBBPCC010000003">
    <property type="protein sequence ID" value="MEK8127651.1"/>
    <property type="molecule type" value="Genomic_DNA"/>
</dbReference>
<evidence type="ECO:0000313" key="3">
    <source>
        <dbReference type="Proteomes" id="UP001469365"/>
    </source>
</evidence>
<keyword evidence="3" id="KW-1185">Reference proteome</keyword>
<keyword evidence="1" id="KW-0732">Signal</keyword>
<name>A0ABU9DHA7_9BACL</name>